<sequence>MFDASAAAPSSADDALLAAYQGRVRVRVCGLLVQQGALLLTAHRGLLPDQLPFWSPPGGGWEFGETLHECLRREYREETGLDVTVGRFLHLHEFKNDTLQALELFFEVKPTDPAAQPRLGTDPEHAAGAQLLTELAYLTPRQLAALPIAQVHPVLRHIISPDDVYIPYNLFR</sequence>
<proteinExistence type="predicted"/>
<dbReference type="PRINTS" id="PR00502">
    <property type="entry name" value="NUDIXFAMILY"/>
</dbReference>
<dbReference type="PROSITE" id="PS51462">
    <property type="entry name" value="NUDIX"/>
    <property type="match status" value="1"/>
</dbReference>
<evidence type="ECO:0000313" key="5">
    <source>
        <dbReference type="Proteomes" id="UP001499909"/>
    </source>
</evidence>
<dbReference type="Pfam" id="PF00293">
    <property type="entry name" value="NUDIX"/>
    <property type="match status" value="1"/>
</dbReference>
<dbReference type="InterPro" id="IPR015797">
    <property type="entry name" value="NUDIX_hydrolase-like_dom_sf"/>
</dbReference>
<reference evidence="5" key="1">
    <citation type="journal article" date="2019" name="Int. J. Syst. Evol. Microbiol.">
        <title>The Global Catalogue of Microorganisms (GCM) 10K type strain sequencing project: providing services to taxonomists for standard genome sequencing and annotation.</title>
        <authorList>
            <consortium name="The Broad Institute Genomics Platform"/>
            <consortium name="The Broad Institute Genome Sequencing Center for Infectious Disease"/>
            <person name="Wu L."/>
            <person name="Ma J."/>
        </authorList>
    </citation>
    <scope>NUCLEOTIDE SEQUENCE [LARGE SCALE GENOMIC DNA]</scope>
    <source>
        <strain evidence="5">JCM 17214</strain>
    </source>
</reference>
<feature type="domain" description="Nudix hydrolase" evidence="3">
    <location>
        <begin position="22"/>
        <end position="156"/>
    </location>
</feature>
<keyword evidence="5" id="KW-1185">Reference proteome</keyword>
<evidence type="ECO:0000256" key="2">
    <source>
        <dbReference type="ARBA" id="ARBA00022801"/>
    </source>
</evidence>
<keyword evidence="2" id="KW-0378">Hydrolase</keyword>
<dbReference type="Gene3D" id="3.90.79.10">
    <property type="entry name" value="Nucleoside Triphosphate Pyrophosphohydrolase"/>
    <property type="match status" value="1"/>
</dbReference>
<evidence type="ECO:0000259" key="3">
    <source>
        <dbReference type="PROSITE" id="PS51462"/>
    </source>
</evidence>
<name>A0ABP7MK16_9BACT</name>
<comment type="cofactor">
    <cofactor evidence="1">
        <name>Mg(2+)</name>
        <dbReference type="ChEBI" id="CHEBI:18420"/>
    </cofactor>
</comment>
<dbReference type="Proteomes" id="UP001499909">
    <property type="component" value="Unassembled WGS sequence"/>
</dbReference>
<comment type="caution">
    <text evidence="4">The sequence shown here is derived from an EMBL/GenBank/DDBJ whole genome shotgun (WGS) entry which is preliminary data.</text>
</comment>
<dbReference type="EMBL" id="BAABDH010000016">
    <property type="protein sequence ID" value="GAA3924926.1"/>
    <property type="molecule type" value="Genomic_DNA"/>
</dbReference>
<dbReference type="InterPro" id="IPR020476">
    <property type="entry name" value="Nudix_hydrolase"/>
</dbReference>
<evidence type="ECO:0000256" key="1">
    <source>
        <dbReference type="ARBA" id="ARBA00001946"/>
    </source>
</evidence>
<dbReference type="PANTHER" id="PTHR43046">
    <property type="entry name" value="GDP-MANNOSE MANNOSYL HYDROLASE"/>
    <property type="match status" value="1"/>
</dbReference>
<dbReference type="InterPro" id="IPR000086">
    <property type="entry name" value="NUDIX_hydrolase_dom"/>
</dbReference>
<accession>A0ABP7MK16</accession>
<organism evidence="4 5">
    <name type="scientific">Hymenobacter algoricola</name>
    <dbReference type="NCBI Taxonomy" id="486267"/>
    <lineage>
        <taxon>Bacteria</taxon>
        <taxon>Pseudomonadati</taxon>
        <taxon>Bacteroidota</taxon>
        <taxon>Cytophagia</taxon>
        <taxon>Cytophagales</taxon>
        <taxon>Hymenobacteraceae</taxon>
        <taxon>Hymenobacter</taxon>
    </lineage>
</organism>
<protein>
    <recommendedName>
        <fullName evidence="3">Nudix hydrolase domain-containing protein</fullName>
    </recommendedName>
</protein>
<gene>
    <name evidence="4" type="ORF">GCM10022406_08780</name>
</gene>
<dbReference type="SUPFAM" id="SSF55811">
    <property type="entry name" value="Nudix"/>
    <property type="match status" value="1"/>
</dbReference>
<evidence type="ECO:0000313" key="4">
    <source>
        <dbReference type="EMBL" id="GAA3924926.1"/>
    </source>
</evidence>
<dbReference type="PANTHER" id="PTHR43046:SF14">
    <property type="entry name" value="MUTT_NUDIX FAMILY PROTEIN"/>
    <property type="match status" value="1"/>
</dbReference>
<dbReference type="RefSeq" id="WP_345110623.1">
    <property type="nucleotide sequence ID" value="NZ_BAABDH010000016.1"/>
</dbReference>